<accession>K6ZV86</accession>
<dbReference type="Gene3D" id="3.40.1740.10">
    <property type="entry name" value="VC0467-like"/>
    <property type="match status" value="1"/>
</dbReference>
<protein>
    <recommendedName>
        <fullName evidence="2">UPF0301 protein GPLA_3308</fullName>
    </recommendedName>
</protein>
<dbReference type="RefSeq" id="WP_007105963.1">
    <property type="nucleotide sequence ID" value="NZ_BAER01000096.1"/>
</dbReference>
<dbReference type="OrthoDB" id="9807486at2"/>
<proteinExistence type="inferred from homology"/>
<dbReference type="PANTHER" id="PTHR30327">
    <property type="entry name" value="UNCHARACTERIZED PROTEIN YQGE"/>
    <property type="match status" value="1"/>
</dbReference>
<gene>
    <name evidence="3" type="ORF">GPLA_3308</name>
</gene>
<dbReference type="HAMAP" id="MF_00758">
    <property type="entry name" value="UPF0301"/>
    <property type="match status" value="1"/>
</dbReference>
<dbReference type="SUPFAM" id="SSF143456">
    <property type="entry name" value="VC0467-like"/>
    <property type="match status" value="1"/>
</dbReference>
<dbReference type="STRING" id="1129793.GPLA_3308"/>
<organism evidence="3 4">
    <name type="scientific">Paraglaciecola polaris LMG 21857</name>
    <dbReference type="NCBI Taxonomy" id="1129793"/>
    <lineage>
        <taxon>Bacteria</taxon>
        <taxon>Pseudomonadati</taxon>
        <taxon>Pseudomonadota</taxon>
        <taxon>Gammaproteobacteria</taxon>
        <taxon>Alteromonadales</taxon>
        <taxon>Alteromonadaceae</taxon>
        <taxon>Paraglaciecola</taxon>
    </lineage>
</organism>
<name>K6ZV86_9ALTE</name>
<dbReference type="InterPro" id="IPR003774">
    <property type="entry name" value="AlgH-like"/>
</dbReference>
<dbReference type="GO" id="GO:0005829">
    <property type="term" value="C:cytosol"/>
    <property type="evidence" value="ECO:0007669"/>
    <property type="project" value="TreeGrafter"/>
</dbReference>
<dbReference type="PANTHER" id="PTHR30327:SF1">
    <property type="entry name" value="UPF0301 PROTEIN YQGE"/>
    <property type="match status" value="1"/>
</dbReference>
<dbReference type="Proteomes" id="UP000006322">
    <property type="component" value="Unassembled WGS sequence"/>
</dbReference>
<dbReference type="Pfam" id="PF02622">
    <property type="entry name" value="DUF179"/>
    <property type="match status" value="1"/>
</dbReference>
<evidence type="ECO:0000256" key="1">
    <source>
        <dbReference type="ARBA" id="ARBA00009600"/>
    </source>
</evidence>
<evidence type="ECO:0000313" key="3">
    <source>
        <dbReference type="EMBL" id="GAC34197.1"/>
    </source>
</evidence>
<reference evidence="4" key="1">
    <citation type="journal article" date="2014" name="Environ. Microbiol.">
        <title>Comparative genomics of the marine bacterial genus Glaciecola reveals the high degree of genomic diversity and genomic characteristic for cold adaptation.</title>
        <authorList>
            <person name="Qin Q.L."/>
            <person name="Xie B.B."/>
            <person name="Yu Y."/>
            <person name="Shu Y.L."/>
            <person name="Rong J.C."/>
            <person name="Zhang Y.J."/>
            <person name="Zhao D.L."/>
            <person name="Chen X.L."/>
            <person name="Zhang X.Y."/>
            <person name="Chen B."/>
            <person name="Zhou B.C."/>
            <person name="Zhang Y.Z."/>
        </authorList>
    </citation>
    <scope>NUCLEOTIDE SEQUENCE [LARGE SCALE GENOMIC DNA]</scope>
    <source>
        <strain evidence="4">LMG 21857</strain>
    </source>
</reference>
<evidence type="ECO:0000313" key="4">
    <source>
        <dbReference type="Proteomes" id="UP000006322"/>
    </source>
</evidence>
<dbReference type="NCBIfam" id="NF001266">
    <property type="entry name" value="PRK00228.1-1"/>
    <property type="match status" value="1"/>
</dbReference>
<evidence type="ECO:0000256" key="2">
    <source>
        <dbReference type="HAMAP-Rule" id="MF_00758"/>
    </source>
</evidence>
<sequence>MNSFQNYLLIAMPSMDDPYFSRSVTYICEHNEQGAMGLVINQPAGMSLKELINQTDEDAVVDDDKADNIVLAGGPVSQDRGFILHTTQPGWSASLALTSDIMVTTSKDILSSLGNSDAPDKSIVTLGYAGWSAGQLEEELRANSWLMVEADSELLFDTPIHKKWEAAVHKLGIDTWQIGPDVGHA</sequence>
<keyword evidence="4" id="KW-1185">Reference proteome</keyword>
<dbReference type="AlphaFoldDB" id="K6ZV86"/>
<comment type="similarity">
    <text evidence="1 2">Belongs to the UPF0301 (AlgH) family.</text>
</comment>
<comment type="caution">
    <text evidence="3">The sequence shown here is derived from an EMBL/GenBank/DDBJ whole genome shotgun (WGS) entry which is preliminary data.</text>
</comment>
<dbReference type="EMBL" id="BAER01000096">
    <property type="protein sequence ID" value="GAC34197.1"/>
    <property type="molecule type" value="Genomic_DNA"/>
</dbReference>